<dbReference type="GO" id="GO:0033554">
    <property type="term" value="P:cellular response to stress"/>
    <property type="evidence" value="ECO:0007669"/>
    <property type="project" value="TreeGrafter"/>
</dbReference>
<dbReference type="OrthoDB" id="2996783at2759"/>
<dbReference type="GO" id="GO:0008379">
    <property type="term" value="F:thioredoxin peroxidase activity"/>
    <property type="evidence" value="ECO:0007669"/>
    <property type="project" value="TreeGrafter"/>
</dbReference>
<gene>
    <name evidence="6" type="ORF">THASP1DRAFT_27934</name>
</gene>
<dbReference type="InterPro" id="IPR036249">
    <property type="entry name" value="Thioredoxin-like_sf"/>
</dbReference>
<dbReference type="PIRSF" id="PIRSF000239">
    <property type="entry name" value="AHPC"/>
    <property type="match status" value="1"/>
</dbReference>
<keyword evidence="3" id="KW-0575">Peroxidase</keyword>
<dbReference type="AlphaFoldDB" id="A0A4P9XVK4"/>
<keyword evidence="7" id="KW-1185">Reference proteome</keyword>
<dbReference type="PROSITE" id="PS51352">
    <property type="entry name" value="THIOREDOXIN_2"/>
    <property type="match status" value="1"/>
</dbReference>
<evidence type="ECO:0000256" key="4">
    <source>
        <dbReference type="PIRSR" id="PIRSR000239-1"/>
    </source>
</evidence>
<dbReference type="GO" id="GO:0042744">
    <property type="term" value="P:hydrogen peroxide catabolic process"/>
    <property type="evidence" value="ECO:0007669"/>
    <property type="project" value="TreeGrafter"/>
</dbReference>
<dbReference type="GO" id="GO:0045454">
    <property type="term" value="P:cell redox homeostasis"/>
    <property type="evidence" value="ECO:0007669"/>
    <property type="project" value="TreeGrafter"/>
</dbReference>
<keyword evidence="3" id="KW-0049">Antioxidant</keyword>
<dbReference type="Pfam" id="PF00578">
    <property type="entry name" value="AhpC-TSA"/>
    <property type="match status" value="1"/>
</dbReference>
<evidence type="ECO:0000256" key="2">
    <source>
        <dbReference type="ARBA" id="ARBA00023002"/>
    </source>
</evidence>
<dbReference type="Pfam" id="PF10417">
    <property type="entry name" value="1-cysPrx_C"/>
    <property type="match status" value="1"/>
</dbReference>
<organism evidence="6 7">
    <name type="scientific">Thamnocephalis sphaerospora</name>
    <dbReference type="NCBI Taxonomy" id="78915"/>
    <lineage>
        <taxon>Eukaryota</taxon>
        <taxon>Fungi</taxon>
        <taxon>Fungi incertae sedis</taxon>
        <taxon>Zoopagomycota</taxon>
        <taxon>Zoopagomycotina</taxon>
        <taxon>Zoopagomycetes</taxon>
        <taxon>Zoopagales</taxon>
        <taxon>Sigmoideomycetaceae</taxon>
        <taxon>Thamnocephalis</taxon>
    </lineage>
</organism>
<dbReference type="PANTHER" id="PTHR10681">
    <property type="entry name" value="THIOREDOXIN PEROXIDASE"/>
    <property type="match status" value="1"/>
</dbReference>
<dbReference type="InterPro" id="IPR019479">
    <property type="entry name" value="Peroxiredoxin_C"/>
</dbReference>
<dbReference type="Gene3D" id="3.30.1020.10">
    <property type="entry name" value="Antioxidant, Horf6, Chain A, domain2"/>
    <property type="match status" value="1"/>
</dbReference>
<evidence type="ECO:0000259" key="5">
    <source>
        <dbReference type="PROSITE" id="PS51352"/>
    </source>
</evidence>
<sequence>MPLRLGSIAPDFVADSTHGRLHLYDYLDGSWSIIIAYPYEYTPVCTTEMASVSLLTPEIERLNCKVVSLRVDTVGRHQQWIEDIDDITQISNFTWPVVSDTTGEIAMLYDMMDAPVEGVPQPISATMRSLYIVDPRKRVRAYLSYPSTCGRHFDEIIRVLVALQVGDKHNVHTPADWFPGKRVIVPVDVPTCEATKQFGKVTEDLSYLRWVRSPKTPIDP</sequence>
<evidence type="ECO:0000256" key="1">
    <source>
        <dbReference type="ARBA" id="ARBA00009796"/>
    </source>
</evidence>
<accession>A0A4P9XVK4</accession>
<dbReference type="Proteomes" id="UP000271241">
    <property type="component" value="Unassembled WGS sequence"/>
</dbReference>
<evidence type="ECO:0000256" key="3">
    <source>
        <dbReference type="PIRNR" id="PIRNR000239"/>
    </source>
</evidence>
<dbReference type="SUPFAM" id="SSF52833">
    <property type="entry name" value="Thioredoxin-like"/>
    <property type="match status" value="1"/>
</dbReference>
<protein>
    <submittedName>
        <fullName evidence="6">Peroxiredoxin</fullName>
    </submittedName>
</protein>
<feature type="domain" description="Thioredoxin" evidence="5">
    <location>
        <begin position="3"/>
        <end position="165"/>
    </location>
</feature>
<dbReference type="STRING" id="78915.A0A4P9XVK4"/>
<feature type="active site" description="Cysteine sulfenic acid (-SOH) intermediate; for peroxidase activity" evidence="4">
    <location>
        <position position="45"/>
    </location>
</feature>
<dbReference type="GO" id="GO:0005829">
    <property type="term" value="C:cytosol"/>
    <property type="evidence" value="ECO:0007669"/>
    <property type="project" value="TreeGrafter"/>
</dbReference>
<keyword evidence="3" id="KW-0676">Redox-active center</keyword>
<dbReference type="PANTHER" id="PTHR10681:SF128">
    <property type="entry name" value="THIOREDOXIN-DEPENDENT PEROXIDE REDUCTASE, MITOCHONDRIAL"/>
    <property type="match status" value="1"/>
</dbReference>
<proteinExistence type="inferred from homology"/>
<dbReference type="EMBL" id="KZ992460">
    <property type="protein sequence ID" value="RKP10296.1"/>
    <property type="molecule type" value="Genomic_DNA"/>
</dbReference>
<dbReference type="InterPro" id="IPR050217">
    <property type="entry name" value="Peroxiredoxin"/>
</dbReference>
<keyword evidence="2 3" id="KW-0560">Oxidoreductase</keyword>
<comment type="function">
    <text evidence="3">Thiol-specific peroxidase that catalyzes the reduction of hydrogen peroxide and organic hydroperoxides to water and alcohols, respectively.</text>
</comment>
<comment type="similarity">
    <text evidence="1">Belongs to the peroxiredoxin family. AhpC/Prx1 subfamily.</text>
</comment>
<dbReference type="InterPro" id="IPR013766">
    <property type="entry name" value="Thioredoxin_domain"/>
</dbReference>
<dbReference type="InterPro" id="IPR000866">
    <property type="entry name" value="AhpC/TSA"/>
</dbReference>
<dbReference type="GO" id="GO:0006979">
    <property type="term" value="P:response to oxidative stress"/>
    <property type="evidence" value="ECO:0007669"/>
    <property type="project" value="TreeGrafter"/>
</dbReference>
<evidence type="ECO:0000313" key="7">
    <source>
        <dbReference type="Proteomes" id="UP000271241"/>
    </source>
</evidence>
<reference evidence="7" key="1">
    <citation type="journal article" date="2018" name="Nat. Microbiol.">
        <title>Leveraging single-cell genomics to expand the fungal tree of life.</title>
        <authorList>
            <person name="Ahrendt S.R."/>
            <person name="Quandt C.A."/>
            <person name="Ciobanu D."/>
            <person name="Clum A."/>
            <person name="Salamov A."/>
            <person name="Andreopoulos B."/>
            <person name="Cheng J.F."/>
            <person name="Woyke T."/>
            <person name="Pelin A."/>
            <person name="Henrissat B."/>
            <person name="Reynolds N.K."/>
            <person name="Benny G.L."/>
            <person name="Smith M.E."/>
            <person name="James T.Y."/>
            <person name="Grigoriev I.V."/>
        </authorList>
    </citation>
    <scope>NUCLEOTIDE SEQUENCE [LARGE SCALE GENOMIC DNA]</scope>
    <source>
        <strain evidence="7">RSA 1356</strain>
    </source>
</reference>
<dbReference type="Gene3D" id="3.40.30.10">
    <property type="entry name" value="Glutaredoxin"/>
    <property type="match status" value="1"/>
</dbReference>
<dbReference type="InterPro" id="IPR024706">
    <property type="entry name" value="Peroxiredoxin_AhpC-typ"/>
</dbReference>
<name>A0A4P9XVK4_9FUNG</name>
<evidence type="ECO:0000313" key="6">
    <source>
        <dbReference type="EMBL" id="RKP10296.1"/>
    </source>
</evidence>